<keyword evidence="2 4" id="KW-0808">Transferase</keyword>
<feature type="domain" description="PRMT5 oligomerisation" evidence="9">
    <location>
        <begin position="468"/>
        <end position="638"/>
    </location>
</feature>
<gene>
    <name evidence="10" type="ORF">M0813_24022</name>
</gene>
<dbReference type="InterPro" id="IPR035248">
    <property type="entry name" value="PRMT5_C"/>
</dbReference>
<feature type="region of interest" description="Disordered" evidence="6">
    <location>
        <begin position="111"/>
        <end position="136"/>
    </location>
</feature>
<evidence type="ECO:0000256" key="5">
    <source>
        <dbReference type="PROSITE-ProRule" id="PRU10141"/>
    </source>
</evidence>
<organism evidence="10 11">
    <name type="scientific">Anaeramoeba flamelloides</name>
    <dbReference type="NCBI Taxonomy" id="1746091"/>
    <lineage>
        <taxon>Eukaryota</taxon>
        <taxon>Metamonada</taxon>
        <taxon>Anaeramoebidae</taxon>
        <taxon>Anaeramoeba</taxon>
    </lineage>
</organism>
<dbReference type="InterPro" id="IPR029063">
    <property type="entry name" value="SAM-dependent_MTases_sf"/>
</dbReference>
<dbReference type="SUPFAM" id="SSF53335">
    <property type="entry name" value="S-adenosyl-L-methionine-dependent methyltransferases"/>
    <property type="match status" value="1"/>
</dbReference>
<dbReference type="InterPro" id="IPR017441">
    <property type="entry name" value="Protein_kinase_ATP_BS"/>
</dbReference>
<dbReference type="InterPro" id="IPR025799">
    <property type="entry name" value="Arg_MeTrfase"/>
</dbReference>
<accession>A0ABQ8Y6W8</accession>
<keyword evidence="5" id="KW-0547">Nucleotide-binding</keyword>
<evidence type="ECO:0000313" key="10">
    <source>
        <dbReference type="EMBL" id="KAJ6240568.1"/>
    </source>
</evidence>
<dbReference type="PIRSF" id="PIRSF015894">
    <property type="entry name" value="Skb1_MeTrfase"/>
    <property type="match status" value="1"/>
</dbReference>
<dbReference type="Gene3D" id="3.40.50.150">
    <property type="entry name" value="Vaccinia Virus protein VP39"/>
    <property type="match status" value="1"/>
</dbReference>
<dbReference type="PANTHER" id="PTHR10738:SF0">
    <property type="entry name" value="PROTEIN ARGININE N-METHYLTRANSFERASE 5"/>
    <property type="match status" value="1"/>
</dbReference>
<dbReference type="InterPro" id="IPR007857">
    <property type="entry name" value="Arg_MeTrfase_PRMT5"/>
</dbReference>
<dbReference type="EMBL" id="JAOAOG010000203">
    <property type="protein sequence ID" value="KAJ6240568.1"/>
    <property type="molecule type" value="Genomic_DNA"/>
</dbReference>
<evidence type="ECO:0000256" key="6">
    <source>
        <dbReference type="SAM" id="MobiDB-lite"/>
    </source>
</evidence>
<dbReference type="Pfam" id="PF17286">
    <property type="entry name" value="PRMT5_C"/>
    <property type="match status" value="1"/>
</dbReference>
<dbReference type="PROSITE" id="PS51678">
    <property type="entry name" value="SAM_MT_PRMT"/>
    <property type="match status" value="1"/>
</dbReference>
<comment type="similarity">
    <text evidence="4">Belongs to the class I-like SAM-binding methyltransferase superfamily.</text>
</comment>
<keyword evidence="11" id="KW-1185">Reference proteome</keyword>
<dbReference type="Pfam" id="PF17285">
    <property type="entry name" value="PRMT5_TIM"/>
    <property type="match status" value="1"/>
</dbReference>
<dbReference type="PROSITE" id="PS00107">
    <property type="entry name" value="PROTEIN_KINASE_ATP"/>
    <property type="match status" value="1"/>
</dbReference>
<evidence type="ECO:0000256" key="2">
    <source>
        <dbReference type="ARBA" id="ARBA00022679"/>
    </source>
</evidence>
<evidence type="ECO:0000259" key="8">
    <source>
        <dbReference type="Pfam" id="PF17285"/>
    </source>
</evidence>
<proteinExistence type="inferred from homology"/>
<dbReference type="Pfam" id="PF05185">
    <property type="entry name" value="PRMT5"/>
    <property type="match status" value="1"/>
</dbReference>
<dbReference type="Proteomes" id="UP001150062">
    <property type="component" value="Unassembled WGS sequence"/>
</dbReference>
<dbReference type="InterPro" id="IPR035075">
    <property type="entry name" value="PRMT5"/>
</dbReference>
<name>A0ABQ8Y6W8_9EUKA</name>
<evidence type="ECO:0000313" key="11">
    <source>
        <dbReference type="Proteomes" id="UP001150062"/>
    </source>
</evidence>
<feature type="domain" description="PRMT5 TIM barrel" evidence="8">
    <location>
        <begin position="45"/>
        <end position="282"/>
    </location>
</feature>
<keyword evidence="5" id="KW-0067">ATP-binding</keyword>
<feature type="compositionally biased region" description="Basic and acidic residues" evidence="6">
    <location>
        <begin position="111"/>
        <end position="131"/>
    </location>
</feature>
<sequence>MSKSDCYVRYAIEPRPIVDFTESFESEIDNFGFNLLGTPLKPEGVIAESDMLLSCGQWADYIIGGISPESIDDPNIFQAEMGWATYLGITYIMFAPFLKEGSFSTIKEIEKDEKKEKEKDTEKEKENEKKQRQTKSIRQKNFDYARMINSVLQSTTSSDFLLPFRISDESSWNKWNETRLMAESYSALYPALILDSGKVHTKFLDTWRGENVKALIIPSDLFESLPSTKEGSETEKSYQLPKGIVELIKYFMSKDVDIILRQCGGHTIHEDLHSQFQYLKAIELNLPKLSEWELAFKGCQDILQDPLQPLKDNLESSSYQVFEDDTIKYELYEQAVYKALVDFSKLRQKQNPKVKLEESPIVVMVVGSGRGGIVRRCILASHNSKVPIKLYAIEKNPSAVITLRNNKWEYDHEVIVIDTDMRVWNPPERCDIMVSELLGSFGDNELSPECLDGAQKILKEDGISIPCEYNSFLCPVSTPRLYNELNENKKKLKNFETPYVVKFGKYKYLSDVQKCFTFVHPLPKESIKQNNSHNNRSKSFHFVISKDALIHGFAAFFDTILYKDVKLSINPIDHTPQMASWFPIYFPIQKPILVKAGDYLNATMWRCTSNDLKRVFYEWTVTYPVILPIHNVNGRSSFIGL</sequence>
<evidence type="ECO:0000259" key="7">
    <source>
        <dbReference type="Pfam" id="PF05185"/>
    </source>
</evidence>
<comment type="caution">
    <text evidence="10">The sequence shown here is derived from an EMBL/GenBank/DDBJ whole genome shotgun (WGS) entry which is preliminary data.</text>
</comment>
<keyword evidence="3 4" id="KW-0949">S-adenosyl-L-methionine</keyword>
<keyword evidence="1 4" id="KW-0489">Methyltransferase</keyword>
<evidence type="ECO:0000256" key="1">
    <source>
        <dbReference type="ARBA" id="ARBA00022603"/>
    </source>
</evidence>
<feature type="binding site" evidence="5">
    <location>
        <position position="389"/>
    </location>
    <ligand>
        <name>ATP</name>
        <dbReference type="ChEBI" id="CHEBI:30616"/>
    </ligand>
</feature>
<evidence type="ECO:0000259" key="9">
    <source>
        <dbReference type="Pfam" id="PF17286"/>
    </source>
</evidence>
<reference evidence="10" key="1">
    <citation type="submission" date="2022-08" db="EMBL/GenBank/DDBJ databases">
        <title>Novel sulfate-reducing endosymbionts in the free-living metamonad Anaeramoeba.</title>
        <authorList>
            <person name="Jerlstrom-Hultqvist J."/>
            <person name="Cepicka I."/>
            <person name="Gallot-Lavallee L."/>
            <person name="Salas-Leiva D."/>
            <person name="Curtis B.A."/>
            <person name="Zahonova K."/>
            <person name="Pipaliya S."/>
            <person name="Dacks J."/>
            <person name="Roger A.J."/>
        </authorList>
    </citation>
    <scope>NUCLEOTIDE SEQUENCE</scope>
    <source>
        <strain evidence="10">Schooner1</strain>
    </source>
</reference>
<dbReference type="InterPro" id="IPR035247">
    <property type="entry name" value="PRMT5_TIM"/>
</dbReference>
<evidence type="ECO:0000256" key="4">
    <source>
        <dbReference type="PIRNR" id="PIRNR015894"/>
    </source>
</evidence>
<feature type="domain" description="PRMT5 arginine-N-methyltransferase" evidence="7">
    <location>
        <begin position="297"/>
        <end position="465"/>
    </location>
</feature>
<dbReference type="Gene3D" id="3.20.20.150">
    <property type="entry name" value="Divalent-metal-dependent TIM barrel enzymes"/>
    <property type="match status" value="1"/>
</dbReference>
<dbReference type="PANTHER" id="PTHR10738">
    <property type="entry name" value="PROTEIN ARGININE N-METHYLTRANSFERASE 5"/>
    <property type="match status" value="1"/>
</dbReference>
<evidence type="ECO:0000256" key="3">
    <source>
        <dbReference type="ARBA" id="ARBA00022691"/>
    </source>
</evidence>
<protein>
    <recommendedName>
        <fullName evidence="4">Protein arginine N-methyltransferase</fullName>
    </recommendedName>
</protein>
<dbReference type="Gene3D" id="2.70.160.11">
    <property type="entry name" value="Hnrnp arginine n-methyltransferase1"/>
    <property type="match status" value="1"/>
</dbReference>